<dbReference type="Pfam" id="PF09995">
    <property type="entry name" value="MPAB_Lcp_cat"/>
    <property type="match status" value="1"/>
</dbReference>
<dbReference type="AlphaFoldDB" id="A0A917BR37"/>
<dbReference type="EMBL" id="BMKQ01000001">
    <property type="protein sequence ID" value="GGF53313.1"/>
    <property type="molecule type" value="Genomic_DNA"/>
</dbReference>
<gene>
    <name evidence="3" type="ORF">GCM10011519_29020</name>
</gene>
<dbReference type="InterPro" id="IPR018713">
    <property type="entry name" value="MPAB/Lcp_cat_dom"/>
</dbReference>
<dbReference type="InterPro" id="IPR046366">
    <property type="entry name" value="MPAB"/>
</dbReference>
<accession>A0A917BR37</accession>
<comment type="caution">
    <text evidence="3">The sequence shown here is derived from an EMBL/GenBank/DDBJ whole genome shotgun (WGS) entry which is preliminary data.</text>
</comment>
<dbReference type="PANTHER" id="PTHR36124">
    <property type="match status" value="1"/>
</dbReference>
<evidence type="ECO:0000259" key="2">
    <source>
        <dbReference type="Pfam" id="PF09995"/>
    </source>
</evidence>
<feature type="domain" description="ER-bound oxygenase mpaB/mpaB'/Rubber oxygenase catalytic" evidence="2">
    <location>
        <begin position="56"/>
        <end position="256"/>
    </location>
</feature>
<dbReference type="GO" id="GO:0016491">
    <property type="term" value="F:oxidoreductase activity"/>
    <property type="evidence" value="ECO:0007669"/>
    <property type="project" value="InterPro"/>
</dbReference>
<keyword evidence="4" id="KW-1185">Reference proteome</keyword>
<protein>
    <submittedName>
        <fullName evidence="3">Peptidase</fullName>
    </submittedName>
</protein>
<dbReference type="PANTHER" id="PTHR36124:SF1">
    <property type="entry name" value="ER-BOUND OXYGENASE MPAB_MPAB'_RUBBER OXYGENASE CATALYTIC DOMAIN-CONTAINING PROTEIN"/>
    <property type="match status" value="1"/>
</dbReference>
<proteinExistence type="predicted"/>
<organism evidence="3 4">
    <name type="scientific">Marmoricola endophyticus</name>
    <dbReference type="NCBI Taxonomy" id="2040280"/>
    <lineage>
        <taxon>Bacteria</taxon>
        <taxon>Bacillati</taxon>
        <taxon>Actinomycetota</taxon>
        <taxon>Actinomycetes</taxon>
        <taxon>Propionibacteriales</taxon>
        <taxon>Nocardioidaceae</taxon>
        <taxon>Marmoricola</taxon>
    </lineage>
</organism>
<evidence type="ECO:0000256" key="1">
    <source>
        <dbReference type="SAM" id="MobiDB-lite"/>
    </source>
</evidence>
<feature type="region of interest" description="Disordered" evidence="1">
    <location>
        <begin position="303"/>
        <end position="329"/>
    </location>
</feature>
<reference evidence="3" key="1">
    <citation type="journal article" date="2014" name="Int. J. Syst. Evol. Microbiol.">
        <title>Complete genome sequence of Corynebacterium casei LMG S-19264T (=DSM 44701T), isolated from a smear-ripened cheese.</title>
        <authorList>
            <consortium name="US DOE Joint Genome Institute (JGI-PGF)"/>
            <person name="Walter F."/>
            <person name="Albersmeier A."/>
            <person name="Kalinowski J."/>
            <person name="Ruckert C."/>
        </authorList>
    </citation>
    <scope>NUCLEOTIDE SEQUENCE</scope>
    <source>
        <strain evidence="3">CGMCC 1.16067</strain>
    </source>
</reference>
<name>A0A917BR37_9ACTN</name>
<sequence>MSHNRDSTTVTVMSLDRTHWQRHVAALDAESDFEEIYRILAAHEFPWDMNQSLGLALYRTYAVPSIGGLLARTGEFTERTQKRYDDTALILEAASEHGLESPQGRRAVRRMNQMHGFWNIPQDDLRYVLCTFVVVPIRWLDEYGYRPLTEHEKVASANYYRRLGRLMNIKDVPATWRAFGEAMDAYEAERFGYDAGAVAVSEATLDLMATFPPQSMLPAWLVRRFSKALMDDALLDAFGYARPSALERLAFRGGVKLRARFVATRPARERPSYVREMPQIRSYPDGYDVADLGTFPSCPHADGAATTGDWQAGAHDDGAPGDLARPAGG</sequence>
<evidence type="ECO:0000313" key="3">
    <source>
        <dbReference type="EMBL" id="GGF53313.1"/>
    </source>
</evidence>
<reference evidence="3" key="2">
    <citation type="submission" date="2020-09" db="EMBL/GenBank/DDBJ databases">
        <authorList>
            <person name="Sun Q."/>
            <person name="Zhou Y."/>
        </authorList>
    </citation>
    <scope>NUCLEOTIDE SEQUENCE</scope>
    <source>
        <strain evidence="3">CGMCC 1.16067</strain>
    </source>
</reference>
<evidence type="ECO:0000313" key="4">
    <source>
        <dbReference type="Proteomes" id="UP000649179"/>
    </source>
</evidence>
<dbReference type="Proteomes" id="UP000649179">
    <property type="component" value="Unassembled WGS sequence"/>
</dbReference>